<sequence>MDLIISWLKQERNYYTSILLAFYVMGIHVWHLLSFYSKKQKVLDNLFFKGHFGKGKNKNRKNVKYELGWRVTKLDTLRGVSYVGTRNNQ</sequence>
<gene>
    <name evidence="2" type="ORF">GDO86_018213</name>
</gene>
<proteinExistence type="predicted"/>
<keyword evidence="1" id="KW-0812">Transmembrane</keyword>
<dbReference type="Proteomes" id="UP000812440">
    <property type="component" value="Unassembled WGS sequence"/>
</dbReference>
<dbReference type="AlphaFoldDB" id="A0A8T2IJJ6"/>
<evidence type="ECO:0000313" key="2">
    <source>
        <dbReference type="EMBL" id="KAG8431983.1"/>
    </source>
</evidence>
<protein>
    <submittedName>
        <fullName evidence="2">Uncharacterized protein</fullName>
    </submittedName>
</protein>
<organism evidence="2 3">
    <name type="scientific">Hymenochirus boettgeri</name>
    <name type="common">Congo dwarf clawed frog</name>
    <dbReference type="NCBI Taxonomy" id="247094"/>
    <lineage>
        <taxon>Eukaryota</taxon>
        <taxon>Metazoa</taxon>
        <taxon>Chordata</taxon>
        <taxon>Craniata</taxon>
        <taxon>Vertebrata</taxon>
        <taxon>Euteleostomi</taxon>
        <taxon>Amphibia</taxon>
        <taxon>Batrachia</taxon>
        <taxon>Anura</taxon>
        <taxon>Pipoidea</taxon>
        <taxon>Pipidae</taxon>
        <taxon>Pipinae</taxon>
        <taxon>Hymenochirus</taxon>
    </lineage>
</organism>
<evidence type="ECO:0000313" key="3">
    <source>
        <dbReference type="Proteomes" id="UP000812440"/>
    </source>
</evidence>
<reference evidence="2" key="1">
    <citation type="thesis" date="2020" institute="ProQuest LLC" country="789 East Eisenhower Parkway, Ann Arbor, MI, USA">
        <title>Comparative Genomics and Chromosome Evolution.</title>
        <authorList>
            <person name="Mudd A.B."/>
        </authorList>
    </citation>
    <scope>NUCLEOTIDE SEQUENCE</scope>
    <source>
        <strain evidence="2">Female2</strain>
        <tissue evidence="2">Blood</tissue>
    </source>
</reference>
<dbReference type="EMBL" id="JAACNH010000022">
    <property type="protein sequence ID" value="KAG8431983.1"/>
    <property type="molecule type" value="Genomic_DNA"/>
</dbReference>
<evidence type="ECO:0000256" key="1">
    <source>
        <dbReference type="SAM" id="Phobius"/>
    </source>
</evidence>
<keyword evidence="1" id="KW-0472">Membrane</keyword>
<keyword evidence="3" id="KW-1185">Reference proteome</keyword>
<accession>A0A8T2IJJ6</accession>
<comment type="caution">
    <text evidence="2">The sequence shown here is derived from an EMBL/GenBank/DDBJ whole genome shotgun (WGS) entry which is preliminary data.</text>
</comment>
<keyword evidence="1" id="KW-1133">Transmembrane helix</keyword>
<feature type="transmembrane region" description="Helical" evidence="1">
    <location>
        <begin position="14"/>
        <end position="33"/>
    </location>
</feature>
<name>A0A8T2IJJ6_9PIPI</name>